<dbReference type="PANTHER" id="PTHR30386:SF19">
    <property type="entry name" value="MULTIDRUG EXPORT PROTEIN EMRA-RELATED"/>
    <property type="match status" value="1"/>
</dbReference>
<evidence type="ECO:0000256" key="5">
    <source>
        <dbReference type="ARBA" id="ARBA00022519"/>
    </source>
</evidence>
<dbReference type="Proteomes" id="UP000435877">
    <property type="component" value="Unassembled WGS sequence"/>
</dbReference>
<evidence type="ECO:0000256" key="2">
    <source>
        <dbReference type="ARBA" id="ARBA00009477"/>
    </source>
</evidence>
<keyword evidence="4" id="KW-1003">Cell membrane</keyword>
<dbReference type="SUPFAM" id="SSF111369">
    <property type="entry name" value="HlyD-like secretion proteins"/>
    <property type="match status" value="2"/>
</dbReference>
<keyword evidence="3" id="KW-0813">Transport</keyword>
<evidence type="ECO:0000256" key="6">
    <source>
        <dbReference type="ARBA" id="ARBA00022692"/>
    </source>
</evidence>
<dbReference type="InterPro" id="IPR058633">
    <property type="entry name" value="EmrA/FarA_HH"/>
</dbReference>
<keyword evidence="8 9" id="KW-0472">Membrane</keyword>
<keyword evidence="5" id="KW-0997">Cell inner membrane</keyword>
<dbReference type="RefSeq" id="WP_159267535.1">
    <property type="nucleotide sequence ID" value="NZ_CACSIK010000001.1"/>
</dbReference>
<evidence type="ECO:0000256" key="8">
    <source>
        <dbReference type="ARBA" id="ARBA00023136"/>
    </source>
</evidence>
<evidence type="ECO:0000256" key="3">
    <source>
        <dbReference type="ARBA" id="ARBA00022448"/>
    </source>
</evidence>
<organism evidence="12 13">
    <name type="scientific">Zhongshania aliphaticivorans</name>
    <dbReference type="NCBI Taxonomy" id="1470434"/>
    <lineage>
        <taxon>Bacteria</taxon>
        <taxon>Pseudomonadati</taxon>
        <taxon>Pseudomonadota</taxon>
        <taxon>Gammaproteobacteria</taxon>
        <taxon>Cellvibrionales</taxon>
        <taxon>Spongiibacteraceae</taxon>
        <taxon>Zhongshania</taxon>
    </lineage>
</organism>
<proteinExistence type="inferred from homology"/>
<dbReference type="GO" id="GO:0015721">
    <property type="term" value="P:bile acid and bile salt transport"/>
    <property type="evidence" value="ECO:0007669"/>
    <property type="project" value="UniProtKB-ARBA"/>
</dbReference>
<dbReference type="PANTHER" id="PTHR30386">
    <property type="entry name" value="MEMBRANE FUSION SUBUNIT OF EMRAB-TOLC MULTIDRUG EFFLUX PUMP"/>
    <property type="match status" value="1"/>
</dbReference>
<evidence type="ECO:0000256" key="4">
    <source>
        <dbReference type="ARBA" id="ARBA00022475"/>
    </source>
</evidence>
<feature type="domain" description="Multidrug export protein EmrA/FarA alpha-helical hairpin" evidence="10">
    <location>
        <begin position="90"/>
        <end position="211"/>
    </location>
</feature>
<dbReference type="GO" id="GO:0005886">
    <property type="term" value="C:plasma membrane"/>
    <property type="evidence" value="ECO:0007669"/>
    <property type="project" value="UniProtKB-SubCell"/>
</dbReference>
<dbReference type="FunFam" id="2.40.30.170:FF:000003">
    <property type="entry name" value="Multidrug resistance protein A"/>
    <property type="match status" value="1"/>
</dbReference>
<evidence type="ECO:0000313" key="11">
    <source>
        <dbReference type="EMBL" id="CAA0080385.1"/>
    </source>
</evidence>
<comment type="subcellular location">
    <subcellularLocation>
        <location evidence="1">Cell inner membrane</location>
        <topology evidence="1">Single-pass membrane protein</topology>
        <orientation evidence="1">Periplasmic side</orientation>
    </subcellularLocation>
</comment>
<evidence type="ECO:0000313" key="13">
    <source>
        <dbReference type="Proteomes" id="UP000435877"/>
    </source>
</evidence>
<dbReference type="Proteomes" id="UP000439591">
    <property type="component" value="Unassembled WGS sequence"/>
</dbReference>
<dbReference type="OrthoDB" id="9811754at2"/>
<dbReference type="EMBL" id="CACSIM010000001">
    <property type="protein sequence ID" value="CAA0080385.1"/>
    <property type="molecule type" value="Genomic_DNA"/>
</dbReference>
<reference evidence="13 14" key="1">
    <citation type="submission" date="2019-11" db="EMBL/GenBank/DDBJ databases">
        <authorList>
            <person name="Holert J."/>
        </authorList>
    </citation>
    <scope>NUCLEOTIDE SEQUENCE [LARGE SCALE GENOMIC DNA]</scope>
    <source>
        <strain evidence="11">BC3_2A</strain>
        <strain evidence="12">SB11_1A</strain>
    </source>
</reference>
<protein>
    <submittedName>
        <fullName evidence="12">Multidrug export protein EmrA</fullName>
    </submittedName>
</protein>
<evidence type="ECO:0000256" key="7">
    <source>
        <dbReference type="ARBA" id="ARBA00022989"/>
    </source>
</evidence>
<sequence>MTNSTTPLSPVAENRRRQMLIASVIFIIIGALWLSYWVLVGRHFESTEDAYVAGNIVQVTPQTSGTVVAIYGENTQHVKAGQTLIKLDDTDAKIALSQAQAELAQTVRRVRSLFTSNDALNAQIALQQTSLSRAKADLTRRTGLAKTGAVSSEELHHSEVAVKSAQSDLLAAREALAGNEALTENTTIDTHPEVLAAAAKVRTAYLNLQRTHIPSPVDGYISKRGVQLGQRIAPGKPLMAVIPLEQVWIDANFKESQLHHIRIGQSVSLTADMYGKDIEYQGVVVGLDAGTGSAFSLLPPQNATGNWIKVVQRLPVRISLDPIQLQDYPLRIGLSMTAEIDISDESGAQLTQTSDTLQASYSTSVYEITDHAADTLIEKIIQTNSGNQTSVATLVAH</sequence>
<keyword evidence="7 9" id="KW-1133">Transmembrane helix</keyword>
<dbReference type="Gene3D" id="2.40.30.170">
    <property type="match status" value="1"/>
</dbReference>
<gene>
    <name evidence="12" type="primary">emrA</name>
    <name evidence="12" type="ORF">IHBHHGIJ_00877</name>
    <name evidence="11" type="ORF">KFEGEMFD_00274</name>
</gene>
<comment type="similarity">
    <text evidence="2">Belongs to the membrane fusion protein (MFP) (TC 8.A.1) family.</text>
</comment>
<dbReference type="GO" id="GO:0046677">
    <property type="term" value="P:response to antibiotic"/>
    <property type="evidence" value="ECO:0007669"/>
    <property type="project" value="UniProtKB-ARBA"/>
</dbReference>
<dbReference type="Gene3D" id="2.40.50.100">
    <property type="match status" value="1"/>
</dbReference>
<dbReference type="EMBL" id="CACSIK010000001">
    <property type="protein sequence ID" value="CAA0085705.1"/>
    <property type="molecule type" value="Genomic_DNA"/>
</dbReference>
<keyword evidence="13" id="KW-1185">Reference proteome</keyword>
<dbReference type="AlphaFoldDB" id="A0A5S9N7Z6"/>
<keyword evidence="6 9" id="KW-0812">Transmembrane</keyword>
<accession>A0A5S9N7Z6</accession>
<evidence type="ECO:0000313" key="12">
    <source>
        <dbReference type="EMBL" id="CAA0085705.1"/>
    </source>
</evidence>
<feature type="transmembrane region" description="Helical" evidence="9">
    <location>
        <begin position="20"/>
        <end position="39"/>
    </location>
</feature>
<dbReference type="Pfam" id="PF25885">
    <property type="entry name" value="HH_EMRA"/>
    <property type="match status" value="1"/>
</dbReference>
<name>A0A5S9N7Z6_9GAMM</name>
<evidence type="ECO:0000259" key="10">
    <source>
        <dbReference type="Pfam" id="PF25885"/>
    </source>
</evidence>
<evidence type="ECO:0000256" key="1">
    <source>
        <dbReference type="ARBA" id="ARBA00004383"/>
    </source>
</evidence>
<dbReference type="InterPro" id="IPR050739">
    <property type="entry name" value="MFP"/>
</dbReference>
<dbReference type="GO" id="GO:1990961">
    <property type="term" value="P:xenobiotic detoxification by transmembrane export across the plasma membrane"/>
    <property type="evidence" value="ECO:0007669"/>
    <property type="project" value="UniProtKB-ARBA"/>
</dbReference>
<evidence type="ECO:0000256" key="9">
    <source>
        <dbReference type="SAM" id="Phobius"/>
    </source>
</evidence>
<evidence type="ECO:0000313" key="14">
    <source>
        <dbReference type="Proteomes" id="UP000439591"/>
    </source>
</evidence>